<dbReference type="InterPro" id="IPR002889">
    <property type="entry name" value="WSC_carb-bd"/>
</dbReference>
<dbReference type="HOGENOM" id="CLU_1397746_0_0_1"/>
<dbReference type="Proteomes" id="UP000015101">
    <property type="component" value="Unassembled WGS sequence"/>
</dbReference>
<proteinExistence type="predicted"/>
<feature type="signal peptide" evidence="1">
    <location>
        <begin position="1"/>
        <end position="21"/>
    </location>
</feature>
<feature type="domain" description="WSC" evidence="2">
    <location>
        <begin position="28"/>
        <end position="113"/>
    </location>
</feature>
<dbReference type="EMBL" id="KB097269">
    <property type="protein sequence ID" value="ESN97963.1"/>
    <property type="molecule type" value="Genomic_DNA"/>
</dbReference>
<dbReference type="AlphaFoldDB" id="T1FBZ2"/>
<keyword evidence="5" id="KW-1185">Reference proteome</keyword>
<organism evidence="4 5">
    <name type="scientific">Helobdella robusta</name>
    <name type="common">Californian leech</name>
    <dbReference type="NCBI Taxonomy" id="6412"/>
    <lineage>
        <taxon>Eukaryota</taxon>
        <taxon>Metazoa</taxon>
        <taxon>Spiralia</taxon>
        <taxon>Lophotrochozoa</taxon>
        <taxon>Annelida</taxon>
        <taxon>Clitellata</taxon>
        <taxon>Hirudinea</taxon>
        <taxon>Rhynchobdellida</taxon>
        <taxon>Glossiphoniidae</taxon>
        <taxon>Helobdella</taxon>
    </lineage>
</organism>
<dbReference type="InParanoid" id="T1FBZ2"/>
<reference evidence="4" key="3">
    <citation type="submission" date="2015-06" db="UniProtKB">
        <authorList>
            <consortium name="EnsemblMetazoa"/>
        </authorList>
    </citation>
    <scope>IDENTIFICATION</scope>
</reference>
<dbReference type="SMART" id="SM00321">
    <property type="entry name" value="WSC"/>
    <property type="match status" value="1"/>
</dbReference>
<accession>T1FBZ2</accession>
<protein>
    <recommendedName>
        <fullName evidence="2">WSC domain-containing protein</fullName>
    </recommendedName>
</protein>
<dbReference type="GO" id="GO:0007165">
    <property type="term" value="P:signal transduction"/>
    <property type="evidence" value="ECO:0000318"/>
    <property type="project" value="GO_Central"/>
</dbReference>
<dbReference type="CTD" id="20206341"/>
<dbReference type="GeneID" id="20206341"/>
<dbReference type="RefSeq" id="XP_009024030.1">
    <property type="nucleotide sequence ID" value="XM_009025782.1"/>
</dbReference>
<reference evidence="5" key="1">
    <citation type="submission" date="2012-12" db="EMBL/GenBank/DDBJ databases">
        <authorList>
            <person name="Hellsten U."/>
            <person name="Grimwood J."/>
            <person name="Chapman J.A."/>
            <person name="Shapiro H."/>
            <person name="Aerts A."/>
            <person name="Otillar R.P."/>
            <person name="Terry A.Y."/>
            <person name="Boore J.L."/>
            <person name="Simakov O."/>
            <person name="Marletaz F."/>
            <person name="Cho S.-J."/>
            <person name="Edsinger-Gonzales E."/>
            <person name="Havlak P."/>
            <person name="Kuo D.-H."/>
            <person name="Larsson T."/>
            <person name="Lv J."/>
            <person name="Arendt D."/>
            <person name="Savage R."/>
            <person name="Osoegawa K."/>
            <person name="de Jong P."/>
            <person name="Lindberg D.R."/>
            <person name="Seaver E.C."/>
            <person name="Weisblat D.A."/>
            <person name="Putnam N.H."/>
            <person name="Grigoriev I.V."/>
            <person name="Rokhsar D.S."/>
        </authorList>
    </citation>
    <scope>NUCLEOTIDE SEQUENCE</scope>
</reference>
<dbReference type="KEGG" id="hro:HELRODRAFT_177634"/>
<evidence type="ECO:0000259" key="2">
    <source>
        <dbReference type="PROSITE" id="PS51212"/>
    </source>
</evidence>
<reference evidence="3 5" key="2">
    <citation type="journal article" date="2013" name="Nature">
        <title>Insights into bilaterian evolution from three spiralian genomes.</title>
        <authorList>
            <person name="Simakov O."/>
            <person name="Marletaz F."/>
            <person name="Cho S.J."/>
            <person name="Edsinger-Gonzales E."/>
            <person name="Havlak P."/>
            <person name="Hellsten U."/>
            <person name="Kuo D.H."/>
            <person name="Larsson T."/>
            <person name="Lv J."/>
            <person name="Arendt D."/>
            <person name="Savage R."/>
            <person name="Osoegawa K."/>
            <person name="de Jong P."/>
            <person name="Grimwood J."/>
            <person name="Chapman J.A."/>
            <person name="Shapiro H."/>
            <person name="Aerts A."/>
            <person name="Otillar R.P."/>
            <person name="Terry A.Y."/>
            <person name="Boore J.L."/>
            <person name="Grigoriev I.V."/>
            <person name="Lindberg D.R."/>
            <person name="Seaver E.C."/>
            <person name="Weisblat D.A."/>
            <person name="Putnam N.H."/>
            <person name="Rokhsar D.S."/>
        </authorList>
    </citation>
    <scope>NUCLEOTIDE SEQUENCE</scope>
</reference>
<dbReference type="OrthoDB" id="5985073at2759"/>
<dbReference type="PROSITE" id="PS51212">
    <property type="entry name" value="WSC"/>
    <property type="match status" value="1"/>
</dbReference>
<keyword evidence="1" id="KW-0732">Signal</keyword>
<dbReference type="EnsemblMetazoa" id="HelroT177634">
    <property type="protein sequence ID" value="HelroP177634"/>
    <property type="gene ID" value="HelroG177634"/>
</dbReference>
<evidence type="ECO:0000313" key="4">
    <source>
        <dbReference type="EnsemblMetazoa" id="HelroP177634"/>
    </source>
</evidence>
<gene>
    <name evidence="4" type="primary">20206341</name>
    <name evidence="3" type="ORF">HELRODRAFT_177634</name>
</gene>
<sequence length="195" mass="22213">MSEFVCFNFFISLLGIHIVLPTGYSDVQYDYRGCYALIVQTNTKSVTNNNAYEECNDFCISRTLAYMALRNGDECYCVERAIYRLASSECSVACKSGEYPCGSRLYYSIYSIRDFIDFEHSLFDIRSGIISSAIKILDDKLTTEKCLLMCAELKRNIAQVNAWTGPPEHRKIPGVPAATKRNCFEELKNYSQLKD</sequence>
<evidence type="ECO:0000313" key="5">
    <source>
        <dbReference type="Proteomes" id="UP000015101"/>
    </source>
</evidence>
<evidence type="ECO:0000256" key="1">
    <source>
        <dbReference type="SAM" id="SignalP"/>
    </source>
</evidence>
<dbReference type="GO" id="GO:0005886">
    <property type="term" value="C:plasma membrane"/>
    <property type="evidence" value="ECO:0000318"/>
    <property type="project" value="GO_Central"/>
</dbReference>
<dbReference type="EMBL" id="AMQM01006113">
    <property type="status" value="NOT_ANNOTATED_CDS"/>
    <property type="molecule type" value="Genomic_DNA"/>
</dbReference>
<dbReference type="GO" id="GO:0004888">
    <property type="term" value="F:transmembrane signaling receptor activity"/>
    <property type="evidence" value="ECO:0000318"/>
    <property type="project" value="GO_Central"/>
</dbReference>
<evidence type="ECO:0000313" key="3">
    <source>
        <dbReference type="EMBL" id="ESN97963.1"/>
    </source>
</evidence>
<feature type="chain" id="PRO_5010980500" description="WSC domain-containing protein" evidence="1">
    <location>
        <begin position="22"/>
        <end position="195"/>
    </location>
</feature>
<name>T1FBZ2_HELRO</name>
<dbReference type="Pfam" id="PF01822">
    <property type="entry name" value="WSC"/>
    <property type="match status" value="1"/>
</dbReference>